<gene>
    <name evidence="1" type="ORF">SAMN05216352_11311</name>
</gene>
<evidence type="ECO:0000313" key="1">
    <source>
        <dbReference type="EMBL" id="SDI84358.1"/>
    </source>
</evidence>
<protein>
    <submittedName>
        <fullName evidence="1">Uncharacterized protein</fullName>
    </submittedName>
</protein>
<sequence>MATTFHLETLIIRLEKLGFPPIPNGGSHSFAYTLIL</sequence>
<keyword evidence="2" id="KW-1185">Reference proteome</keyword>
<organism evidence="1 2">
    <name type="scientific">Alteribacillus bidgolensis</name>
    <dbReference type="NCBI Taxonomy" id="930129"/>
    <lineage>
        <taxon>Bacteria</taxon>
        <taxon>Bacillati</taxon>
        <taxon>Bacillota</taxon>
        <taxon>Bacilli</taxon>
        <taxon>Bacillales</taxon>
        <taxon>Bacillaceae</taxon>
        <taxon>Alteribacillus</taxon>
    </lineage>
</organism>
<proteinExistence type="predicted"/>
<evidence type="ECO:0000313" key="2">
    <source>
        <dbReference type="Proteomes" id="UP000199017"/>
    </source>
</evidence>
<name>A0A1G8NW41_9BACI</name>
<reference evidence="1 2" key="1">
    <citation type="submission" date="2016-10" db="EMBL/GenBank/DDBJ databases">
        <authorList>
            <person name="de Groot N.N."/>
        </authorList>
    </citation>
    <scope>NUCLEOTIDE SEQUENCE [LARGE SCALE GENOMIC DNA]</scope>
    <source>
        <strain evidence="2">P4B,CCM 7963,CECT 7998,DSM 25260,IBRC-M 10614,KCTC 13821</strain>
    </source>
</reference>
<dbReference type="Proteomes" id="UP000199017">
    <property type="component" value="Unassembled WGS sequence"/>
</dbReference>
<dbReference type="AlphaFoldDB" id="A0A1G8NW41"/>
<accession>A0A1G8NW41</accession>
<dbReference type="STRING" id="930129.SAMN05216352_11311"/>
<dbReference type="EMBL" id="FNDU01000013">
    <property type="protein sequence ID" value="SDI84358.1"/>
    <property type="molecule type" value="Genomic_DNA"/>
</dbReference>